<proteinExistence type="predicted"/>
<evidence type="ECO:0000313" key="2">
    <source>
        <dbReference type="EMBL" id="PVV01005.1"/>
    </source>
</evidence>
<gene>
    <name evidence="2" type="ORF">BB560_004594</name>
</gene>
<evidence type="ECO:0000313" key="3">
    <source>
        <dbReference type="Proteomes" id="UP000245609"/>
    </source>
</evidence>
<feature type="region of interest" description="Disordered" evidence="1">
    <location>
        <begin position="248"/>
        <end position="279"/>
    </location>
</feature>
<protein>
    <submittedName>
        <fullName evidence="2">Uncharacterized protein</fullName>
    </submittedName>
</protein>
<feature type="non-terminal residue" evidence="2">
    <location>
        <position position="279"/>
    </location>
</feature>
<comment type="caution">
    <text evidence="2">The sequence shown here is derived from an EMBL/GenBank/DDBJ whole genome shotgun (WGS) entry which is preliminary data.</text>
</comment>
<name>A0A2T9Z8Y9_9FUNG</name>
<dbReference type="EMBL" id="MBFS01001454">
    <property type="protein sequence ID" value="PVV01005.1"/>
    <property type="molecule type" value="Genomic_DNA"/>
</dbReference>
<dbReference type="AlphaFoldDB" id="A0A2T9Z8Y9"/>
<sequence length="279" mass="30296">MSKGLDFKKYCSNTSLDLSPLISPQPGDLSNFNHPRAITLSDINNIHHYNDLFKNRPRTPSSRAQDALLAAQVDHIPLLSPNTPYCPPHNLSFLDNASSTGSCHIPHPGPHTQIPTPADLQPSLVPPQSLSIPNSAYQTDIDSPPYNLDIHPNFLSNQIPNFSSSTNNPLYSTTSFNNPISSHCDDPSKTLFNPPDADELLLLLGDAFLGCDHVFVDSELPFTPHPSSIKSPSFAPHSMLSSLPKHSSFAPLNEIPPPTSTQLPEPDSLFVTLSTASDP</sequence>
<evidence type="ECO:0000256" key="1">
    <source>
        <dbReference type="SAM" id="MobiDB-lite"/>
    </source>
</evidence>
<organism evidence="2 3">
    <name type="scientific">Smittium megazygosporum</name>
    <dbReference type="NCBI Taxonomy" id="133381"/>
    <lineage>
        <taxon>Eukaryota</taxon>
        <taxon>Fungi</taxon>
        <taxon>Fungi incertae sedis</taxon>
        <taxon>Zoopagomycota</taxon>
        <taxon>Kickxellomycotina</taxon>
        <taxon>Harpellomycetes</taxon>
        <taxon>Harpellales</taxon>
        <taxon>Legeriomycetaceae</taxon>
        <taxon>Smittium</taxon>
    </lineage>
</organism>
<reference evidence="2 3" key="1">
    <citation type="journal article" date="2018" name="MBio">
        <title>Comparative Genomics Reveals the Core Gene Toolbox for the Fungus-Insect Symbiosis.</title>
        <authorList>
            <person name="Wang Y."/>
            <person name="Stata M."/>
            <person name="Wang W."/>
            <person name="Stajich J.E."/>
            <person name="White M.M."/>
            <person name="Moncalvo J.M."/>
        </authorList>
    </citation>
    <scope>NUCLEOTIDE SEQUENCE [LARGE SCALE GENOMIC DNA]</scope>
    <source>
        <strain evidence="2 3">SC-DP-2</strain>
    </source>
</reference>
<accession>A0A2T9Z8Y9</accession>
<keyword evidence="3" id="KW-1185">Reference proteome</keyword>
<dbReference type="Proteomes" id="UP000245609">
    <property type="component" value="Unassembled WGS sequence"/>
</dbReference>